<name>B8IAB8_METNO</name>
<organism evidence="1 2">
    <name type="scientific">Methylobacterium nodulans (strain LMG 21967 / CNCM I-2342 / ORS 2060)</name>
    <dbReference type="NCBI Taxonomy" id="460265"/>
    <lineage>
        <taxon>Bacteria</taxon>
        <taxon>Pseudomonadati</taxon>
        <taxon>Pseudomonadota</taxon>
        <taxon>Alphaproteobacteria</taxon>
        <taxon>Hyphomicrobiales</taxon>
        <taxon>Methylobacteriaceae</taxon>
        <taxon>Methylobacterium</taxon>
    </lineage>
</organism>
<dbReference type="HOGENOM" id="CLU_2168024_0_0_5"/>
<accession>B8IAB8</accession>
<dbReference type="OrthoDB" id="8019295at2"/>
<evidence type="ECO:0000313" key="1">
    <source>
        <dbReference type="EMBL" id="ACL59181.1"/>
    </source>
</evidence>
<dbReference type="Proteomes" id="UP000008207">
    <property type="component" value="Chromosome"/>
</dbReference>
<dbReference type="KEGG" id="mno:Mnod_4305"/>
<proteinExistence type="predicted"/>
<dbReference type="EMBL" id="CP001349">
    <property type="protein sequence ID" value="ACL59181.1"/>
    <property type="molecule type" value="Genomic_DNA"/>
</dbReference>
<keyword evidence="2" id="KW-1185">Reference proteome</keyword>
<protein>
    <submittedName>
        <fullName evidence="1">Putative transposase</fullName>
    </submittedName>
</protein>
<dbReference type="AlphaFoldDB" id="B8IAB8"/>
<dbReference type="eggNOG" id="COG3415">
    <property type="taxonomic scope" value="Bacteria"/>
</dbReference>
<dbReference type="RefSeq" id="WP_015930822.1">
    <property type="nucleotide sequence ID" value="NC_011894.1"/>
</dbReference>
<gene>
    <name evidence="1" type="ordered locus">Mnod_4305</name>
</gene>
<sequence length="110" mass="11801">MSTVPGGLGRAQADRASATLLTLPGWTSGRIAEAFGVRKDTMRQWRTGFRTGGVQALETRVAAGFAAVEGEAALRVAVTLLALPVADRTNWTTVRRGFNGPHSRVPFLHR</sequence>
<evidence type="ECO:0000313" key="2">
    <source>
        <dbReference type="Proteomes" id="UP000008207"/>
    </source>
</evidence>
<reference evidence="1 2" key="1">
    <citation type="submission" date="2009-01" db="EMBL/GenBank/DDBJ databases">
        <title>Complete sequence of chromosome of Methylobacterium nodulans ORS 2060.</title>
        <authorList>
            <consortium name="US DOE Joint Genome Institute"/>
            <person name="Lucas S."/>
            <person name="Copeland A."/>
            <person name="Lapidus A."/>
            <person name="Glavina del Rio T."/>
            <person name="Dalin E."/>
            <person name="Tice H."/>
            <person name="Bruce D."/>
            <person name="Goodwin L."/>
            <person name="Pitluck S."/>
            <person name="Sims D."/>
            <person name="Brettin T."/>
            <person name="Detter J.C."/>
            <person name="Han C."/>
            <person name="Larimer F."/>
            <person name="Land M."/>
            <person name="Hauser L."/>
            <person name="Kyrpides N."/>
            <person name="Ivanova N."/>
            <person name="Marx C.J."/>
            <person name="Richardson P."/>
        </authorList>
    </citation>
    <scope>NUCLEOTIDE SEQUENCE [LARGE SCALE GENOMIC DNA]</scope>
    <source>
        <strain evidence="2">LMG 21967 / CNCM I-2342 / ORS 2060</strain>
    </source>
</reference>